<accession>A0A2N3KMU8</accession>
<feature type="transmembrane region" description="Helical" evidence="1">
    <location>
        <begin position="695"/>
        <end position="728"/>
    </location>
</feature>
<feature type="domain" description="Toxin VasX N-terminal region" evidence="2">
    <location>
        <begin position="19"/>
        <end position="190"/>
    </location>
</feature>
<dbReference type="CDD" id="cd20706">
    <property type="entry name" value="MIX_II"/>
    <property type="match status" value="1"/>
</dbReference>
<sequence>MEYGDFSANADSEETFFPCQRSSIPILPVRFSQLPYDLESAQPPSSIGSPGSRIIRTLRRGFVYVYVENPQETEDASDRQGPGSWYVFRYDTKGQDINGDFVPSGTDSYHRADYSFTKYEWTDNYGNDTWKYDSSTPASKTIWVPKWASKVWLAYSEYRWPPSFFRQGHQESFRKQIMQPVNLRGSNQWAAYIGKAEDFVEEFKPSPLRTNSTLAGRLSLSQTKFAPAVPPQIADECAVVAALHDPLGDILEMQFRYAAKIEHKQNFSNANVYPLTIGRFCEAVKDQVPKRDEWYQMQDPAFADDWEVSYDNLKSIIDSIDNSLDELITAINLHIGNESDHHLGKHLALGFGQQNDPDAVGYASLLLGRALAGLGATAKGHIAIRKGLGGAADIPNADQNKGSSLNKPLRLFMKAWSGFSPGVFDRIRRWQFSFDITLEAIALEIAAERAVIDGAELRNAISNGYRRSATGTLMLTKRTVSYVDAIKFLQGAFNDAQVEDLIAGISPTGELHMSALDSRMPTVDIPAVEMNGKLELMGGLRADRTIRSIETGTAGIGVLLGAWALVETATAHKKANELFEKGAVTGFLTSKEFTLTATAIGVADASLSLGTKTMKMFAPAEQITQDALEVLYKKAIPQGADELIYAPKLASASGVGRVVTTWLPRVSIFLGLVMSAGGIYRGVERDDPAEIIGNAALLIGTVMMLFPATAWVGAVILLVGLGITFLSYSDTEDVVRKCFWGSQSPYWDLQVRPSPTELIEETRNLPGQWKKHLEEEIHWFEDLLWTMTIENKTADDGMFVIESPAFTEDTPGKLDLRITELYGRSWDLSYDLSTGQISGDDSGQVHVNAMAGSSTIVVKIDPAKERGQQRLTPMTGYYYMPVDTGDYVSAEYTRGETGQTFSAHLSGKGNL</sequence>
<protein>
    <recommendedName>
        <fullName evidence="2">Toxin VasX N-terminal region domain-containing protein</fullName>
    </recommendedName>
</protein>
<dbReference type="Proteomes" id="UP000233597">
    <property type="component" value="Unassembled WGS sequence"/>
</dbReference>
<proteinExistence type="predicted"/>
<evidence type="ECO:0000259" key="2">
    <source>
        <dbReference type="Pfam" id="PF20249"/>
    </source>
</evidence>
<keyword evidence="1" id="KW-0472">Membrane</keyword>
<dbReference type="RefSeq" id="WP_101269284.1">
    <property type="nucleotide sequence ID" value="NZ_NWTK01000013.1"/>
</dbReference>
<name>A0A2N3KMU8_9PROT</name>
<evidence type="ECO:0000313" key="3">
    <source>
        <dbReference type="EMBL" id="PKR51850.1"/>
    </source>
</evidence>
<organism evidence="3 4">
    <name type="scientific">Thalassospira marina</name>
    <dbReference type="NCBI Taxonomy" id="2048283"/>
    <lineage>
        <taxon>Bacteria</taxon>
        <taxon>Pseudomonadati</taxon>
        <taxon>Pseudomonadota</taxon>
        <taxon>Alphaproteobacteria</taxon>
        <taxon>Rhodospirillales</taxon>
        <taxon>Thalassospiraceae</taxon>
        <taxon>Thalassospira</taxon>
    </lineage>
</organism>
<dbReference type="EMBL" id="NWTK01000013">
    <property type="protein sequence ID" value="PKR51850.1"/>
    <property type="molecule type" value="Genomic_DNA"/>
</dbReference>
<comment type="caution">
    <text evidence="3">The sequence shown here is derived from an EMBL/GenBank/DDBJ whole genome shotgun (WGS) entry which is preliminary data.</text>
</comment>
<gene>
    <name evidence="3" type="ORF">COO20_18605</name>
</gene>
<evidence type="ECO:0000313" key="4">
    <source>
        <dbReference type="Proteomes" id="UP000233597"/>
    </source>
</evidence>
<keyword evidence="1" id="KW-1133">Transmembrane helix</keyword>
<reference evidence="3 4" key="1">
    <citation type="submission" date="2017-09" db="EMBL/GenBank/DDBJ databases">
        <title>Biodiversity and function of Thalassospira species in the particle-attached aromatic-hydrocarbon-degrading consortia from the surface seawater of the South China Sea.</title>
        <authorList>
            <person name="Dong C."/>
            <person name="Liu R."/>
            <person name="Shao Z."/>
        </authorList>
    </citation>
    <scope>NUCLEOTIDE SEQUENCE [LARGE SCALE GENOMIC DNA]</scope>
    <source>
        <strain evidence="3 4">CSC1P2</strain>
    </source>
</reference>
<dbReference type="InterPro" id="IPR046864">
    <property type="entry name" value="VasX_N"/>
</dbReference>
<dbReference type="OrthoDB" id="7370316at2"/>
<evidence type="ECO:0000256" key="1">
    <source>
        <dbReference type="SAM" id="Phobius"/>
    </source>
</evidence>
<dbReference type="AlphaFoldDB" id="A0A2N3KMU8"/>
<dbReference type="Pfam" id="PF20249">
    <property type="entry name" value="VasX_N"/>
    <property type="match status" value="1"/>
</dbReference>
<keyword evidence="1" id="KW-0812">Transmembrane</keyword>